<dbReference type="GO" id="GO:0003676">
    <property type="term" value="F:nucleic acid binding"/>
    <property type="evidence" value="ECO:0007669"/>
    <property type="project" value="InterPro"/>
</dbReference>
<dbReference type="RefSeq" id="WP_200987567.1">
    <property type="nucleotide sequence ID" value="NZ_CP063311.1"/>
</dbReference>
<dbReference type="EMBL" id="CP063311">
    <property type="protein sequence ID" value="QOV21925.1"/>
    <property type="molecule type" value="Genomic_DNA"/>
</dbReference>
<dbReference type="Gene3D" id="3.40.1350.10">
    <property type="match status" value="1"/>
</dbReference>
<gene>
    <name evidence="3" type="ORF">IM676_14590</name>
</gene>
<keyword evidence="4" id="KW-1185">Reference proteome</keyword>
<comment type="similarity">
    <text evidence="1 2">Belongs to the UPF0102 family.</text>
</comment>
<organism evidence="3 4">
    <name type="scientific">Anabaenopsis elenkinii CCIBt3563</name>
    <dbReference type="NCBI Taxonomy" id="2779889"/>
    <lineage>
        <taxon>Bacteria</taxon>
        <taxon>Bacillati</taxon>
        <taxon>Cyanobacteriota</taxon>
        <taxon>Cyanophyceae</taxon>
        <taxon>Nostocales</taxon>
        <taxon>Nodulariaceae</taxon>
        <taxon>Anabaenopsis</taxon>
    </lineage>
</organism>
<dbReference type="AlphaFoldDB" id="A0A7U3NM88"/>
<dbReference type="InterPro" id="IPR011856">
    <property type="entry name" value="tRNA_endonuc-like_dom_sf"/>
</dbReference>
<accession>A0A7U3NM88</accession>
<dbReference type="KEGG" id="aee:IM676_14590"/>
<dbReference type="Proteomes" id="UP000593846">
    <property type="component" value="Chromosome"/>
</dbReference>
<dbReference type="Pfam" id="PF02021">
    <property type="entry name" value="UPF0102"/>
    <property type="match status" value="1"/>
</dbReference>
<name>A0A7U3NM88_9CYAN</name>
<dbReference type="PANTHER" id="PTHR34039:SF1">
    <property type="entry name" value="UPF0102 PROTEIN YRAN"/>
    <property type="match status" value="1"/>
</dbReference>
<proteinExistence type="inferred from homology"/>
<dbReference type="InterPro" id="IPR011335">
    <property type="entry name" value="Restrct_endonuc-II-like"/>
</dbReference>
<sequence length="168" mass="19045">MANPPSSHYPDIGELGEDLVAQWLQSRGWTILHRRFSSSWGEIDIIAQFQEQQLGSEGDLFVHQLPQLAFVEVKTRSRGSWDAGGKSAITPKKQAKIWRTAKIFLAEYPHKADYPSRFDVALVYSRQISKQPTRITLIPEPLASLSADGYQFYLQEYLPAAFDCSVED</sequence>
<reference evidence="4" key="1">
    <citation type="submission" date="2020-10" db="EMBL/GenBank/DDBJ databases">
        <title>Genome-based taxonomic classification of the species Anabaenopsis elenkinii.</title>
        <authorList>
            <person name="Delbaje E."/>
            <person name="Andreote A.P.D."/>
            <person name="Pellegrinetti T.A."/>
            <person name="Cruz R.B."/>
            <person name="Branco L.H.Z."/>
            <person name="Fiore M.F."/>
        </authorList>
    </citation>
    <scope>NUCLEOTIDE SEQUENCE [LARGE SCALE GENOMIC DNA]</scope>
    <source>
        <strain evidence="4">CCIBt3563</strain>
    </source>
</reference>
<evidence type="ECO:0000313" key="3">
    <source>
        <dbReference type="EMBL" id="QOV21925.1"/>
    </source>
</evidence>
<evidence type="ECO:0000256" key="1">
    <source>
        <dbReference type="ARBA" id="ARBA00006738"/>
    </source>
</evidence>
<dbReference type="InterPro" id="IPR003509">
    <property type="entry name" value="UPF0102_YraN-like"/>
</dbReference>
<evidence type="ECO:0000256" key="2">
    <source>
        <dbReference type="HAMAP-Rule" id="MF_00048"/>
    </source>
</evidence>
<dbReference type="SUPFAM" id="SSF52980">
    <property type="entry name" value="Restriction endonuclease-like"/>
    <property type="match status" value="1"/>
</dbReference>
<dbReference type="PANTHER" id="PTHR34039">
    <property type="entry name" value="UPF0102 PROTEIN YRAN"/>
    <property type="match status" value="1"/>
</dbReference>
<evidence type="ECO:0000313" key="4">
    <source>
        <dbReference type="Proteomes" id="UP000593846"/>
    </source>
</evidence>
<dbReference type="HAMAP" id="MF_00048">
    <property type="entry name" value="UPF0102"/>
    <property type="match status" value="1"/>
</dbReference>
<protein>
    <recommendedName>
        <fullName evidence="2">UPF0102 protein IM676_14590</fullName>
    </recommendedName>
</protein>
<dbReference type="NCBIfam" id="TIGR00252">
    <property type="entry name" value="YraN family protein"/>
    <property type="match status" value="1"/>
</dbReference>